<evidence type="ECO:0000313" key="1">
    <source>
        <dbReference type="EMBL" id="MBA0636330.1"/>
    </source>
</evidence>
<dbReference type="EMBL" id="JABFAC010245318">
    <property type="protein sequence ID" value="MBA0636330.1"/>
    <property type="molecule type" value="Genomic_DNA"/>
</dbReference>
<reference evidence="1 2" key="1">
    <citation type="journal article" date="2019" name="Genome Biol. Evol.">
        <title>Insights into the evolution of the New World diploid cottons (Gossypium, subgenus Houzingenia) based on genome sequencing.</title>
        <authorList>
            <person name="Grover C.E."/>
            <person name="Arick M.A. 2nd"/>
            <person name="Thrash A."/>
            <person name="Conover J.L."/>
            <person name="Sanders W.S."/>
            <person name="Peterson D.G."/>
            <person name="Frelichowski J.E."/>
            <person name="Scheffler J.A."/>
            <person name="Scheffler B.E."/>
            <person name="Wendel J.F."/>
        </authorList>
    </citation>
    <scope>NUCLEOTIDE SEQUENCE [LARGE SCALE GENOMIC DNA]</scope>
    <source>
        <strain evidence="1">27</strain>
        <tissue evidence="1">Leaf</tissue>
    </source>
</reference>
<dbReference type="Proteomes" id="UP000593561">
    <property type="component" value="Unassembled WGS sequence"/>
</dbReference>
<protein>
    <submittedName>
        <fullName evidence="1">Uncharacterized protein</fullName>
    </submittedName>
</protein>
<accession>A0A7J8TDT5</accession>
<keyword evidence="2" id="KW-1185">Reference proteome</keyword>
<gene>
    <name evidence="1" type="ORF">Godav_024701</name>
</gene>
<dbReference type="AlphaFoldDB" id="A0A7J8TDT5"/>
<sequence>MLLAQAEDGVGAEVEVKVEGDKQQGERLLHIVESLKMIPTFLILKKSML</sequence>
<organism evidence="1 2">
    <name type="scientific">Gossypium davidsonii</name>
    <name type="common">Davidson's cotton</name>
    <name type="synonym">Gossypium klotzschianum subsp. davidsonii</name>
    <dbReference type="NCBI Taxonomy" id="34287"/>
    <lineage>
        <taxon>Eukaryota</taxon>
        <taxon>Viridiplantae</taxon>
        <taxon>Streptophyta</taxon>
        <taxon>Embryophyta</taxon>
        <taxon>Tracheophyta</taxon>
        <taxon>Spermatophyta</taxon>
        <taxon>Magnoliopsida</taxon>
        <taxon>eudicotyledons</taxon>
        <taxon>Gunneridae</taxon>
        <taxon>Pentapetalae</taxon>
        <taxon>rosids</taxon>
        <taxon>malvids</taxon>
        <taxon>Malvales</taxon>
        <taxon>Malvaceae</taxon>
        <taxon>Malvoideae</taxon>
        <taxon>Gossypium</taxon>
    </lineage>
</organism>
<proteinExistence type="predicted"/>
<evidence type="ECO:0000313" key="2">
    <source>
        <dbReference type="Proteomes" id="UP000593561"/>
    </source>
</evidence>
<name>A0A7J8TDT5_GOSDV</name>
<comment type="caution">
    <text evidence="1">The sequence shown here is derived from an EMBL/GenBank/DDBJ whole genome shotgun (WGS) entry which is preliminary data.</text>
</comment>